<gene>
    <name evidence="3" type="ORF">CINCED_3A018298</name>
</gene>
<proteinExistence type="predicted"/>
<dbReference type="OrthoDB" id="6629604at2759"/>
<feature type="compositionally biased region" description="Polar residues" evidence="1">
    <location>
        <begin position="598"/>
        <end position="609"/>
    </location>
</feature>
<feature type="compositionally biased region" description="Basic and acidic residues" evidence="1">
    <location>
        <begin position="132"/>
        <end position="144"/>
    </location>
</feature>
<name>A0A5E4ME45_9HEMI</name>
<reference evidence="3 4" key="1">
    <citation type="submission" date="2019-08" db="EMBL/GenBank/DDBJ databases">
        <authorList>
            <person name="Alioto T."/>
            <person name="Alioto T."/>
            <person name="Gomez Garrido J."/>
        </authorList>
    </citation>
    <scope>NUCLEOTIDE SEQUENCE [LARGE SCALE GENOMIC DNA]</scope>
</reference>
<evidence type="ECO:0000313" key="3">
    <source>
        <dbReference type="EMBL" id="VVC29749.1"/>
    </source>
</evidence>
<organism evidence="3 4">
    <name type="scientific">Cinara cedri</name>
    <dbReference type="NCBI Taxonomy" id="506608"/>
    <lineage>
        <taxon>Eukaryota</taxon>
        <taxon>Metazoa</taxon>
        <taxon>Ecdysozoa</taxon>
        <taxon>Arthropoda</taxon>
        <taxon>Hexapoda</taxon>
        <taxon>Insecta</taxon>
        <taxon>Pterygota</taxon>
        <taxon>Neoptera</taxon>
        <taxon>Paraneoptera</taxon>
        <taxon>Hemiptera</taxon>
        <taxon>Sternorrhyncha</taxon>
        <taxon>Aphidomorpha</taxon>
        <taxon>Aphidoidea</taxon>
        <taxon>Aphididae</taxon>
        <taxon>Lachninae</taxon>
        <taxon>Cinara</taxon>
    </lineage>
</organism>
<protein>
    <submittedName>
        <fullName evidence="3">Uncharacterized protein</fullName>
    </submittedName>
</protein>
<feature type="chain" id="PRO_5023087965" evidence="2">
    <location>
        <begin position="24"/>
        <end position="653"/>
    </location>
</feature>
<feature type="region of interest" description="Disordered" evidence="1">
    <location>
        <begin position="132"/>
        <end position="151"/>
    </location>
</feature>
<feature type="region of interest" description="Disordered" evidence="1">
    <location>
        <begin position="28"/>
        <end position="51"/>
    </location>
</feature>
<feature type="compositionally biased region" description="Polar residues" evidence="1">
    <location>
        <begin position="506"/>
        <end position="515"/>
    </location>
</feature>
<evidence type="ECO:0000256" key="2">
    <source>
        <dbReference type="SAM" id="SignalP"/>
    </source>
</evidence>
<evidence type="ECO:0000256" key="1">
    <source>
        <dbReference type="SAM" id="MobiDB-lite"/>
    </source>
</evidence>
<sequence length="653" mass="71250">MLFDRTKIAVLVWLFGCIHFTVQESSRYQSKNRSSGSGSAMHNSMRNQRNKKMAVTTTAVANNQSSSAGFKEANYSGAKFVVDNASSNTVMNTKPVPNIFQNLMRSSVDVMQRSVDTFQDVSTTVFQKARETIRSSRESVEKRSGGASGRRKRTGIVGSVANFIDTGVAGMEQATDLGLVMANIGTSKIRSELDGTDGNKEVLKILVKYVASRIGMSTRGSAVQFVDDIGTISTFMAEDDDVTRSISTIMEKLMENPKVSVAMIRMTLTVLESSPSTSCLLDQMPLAAADLRMLFDVFVGSNGQQMMKTVAGLLKDITTGPDTKAFLQSLLSMMSMFRSDTPAKPGAKPEKPTSLVNSLSGFFTGDGEVEDDHEETKKIIKKHRGSEETVVRNKPNIIQQTPISQEDDDWFNNNDYKGTTSKSLPIKPSQQMDKFDASEISFNKKTQSENVNIDDTKSKATIVTNSDNSGVVEKKNKSRSSVAKTSKPKANPVPRQDDNLFGDNVSLDNDVQPNQSLSKKTKPSSVKPKLSKRSDESYNSEISINKETRSGNAKIAETTSKTASASVVVENKNKPQSSPITDTPDLAETPDVMRLSNDLFNTGGDSSPLDNKPKPSSPKTLRRPKQVPKQVDNTFADGNSLEYETGNVNIAES</sequence>
<dbReference type="Proteomes" id="UP000325440">
    <property type="component" value="Unassembled WGS sequence"/>
</dbReference>
<feature type="region of interest" description="Disordered" evidence="1">
    <location>
        <begin position="383"/>
        <end position="653"/>
    </location>
</feature>
<feature type="signal peptide" evidence="2">
    <location>
        <begin position="1"/>
        <end position="23"/>
    </location>
</feature>
<dbReference type="AlphaFoldDB" id="A0A5E4ME45"/>
<feature type="compositionally biased region" description="Polar residues" evidence="1">
    <location>
        <begin position="411"/>
        <end position="432"/>
    </location>
</feature>
<dbReference type="EMBL" id="CABPRJ010000498">
    <property type="protein sequence ID" value="VVC29749.1"/>
    <property type="molecule type" value="Genomic_DNA"/>
</dbReference>
<feature type="compositionally biased region" description="Polar residues" evidence="1">
    <location>
        <begin position="440"/>
        <end position="469"/>
    </location>
</feature>
<keyword evidence="4" id="KW-1185">Reference proteome</keyword>
<keyword evidence="2" id="KW-0732">Signal</keyword>
<accession>A0A5E4ME45</accession>
<evidence type="ECO:0000313" key="4">
    <source>
        <dbReference type="Proteomes" id="UP000325440"/>
    </source>
</evidence>
<feature type="compositionally biased region" description="Polar residues" evidence="1">
    <location>
        <begin position="28"/>
        <end position="47"/>
    </location>
</feature>